<dbReference type="SUPFAM" id="SSF160935">
    <property type="entry name" value="VPA0735-like"/>
    <property type="match status" value="1"/>
</dbReference>
<keyword evidence="4" id="KW-1185">Reference proteome</keyword>
<dbReference type="Gene3D" id="1.10.3360.10">
    <property type="entry name" value="VPA0735-like domain"/>
    <property type="match status" value="1"/>
</dbReference>
<dbReference type="Pfam" id="PF06863">
    <property type="entry name" value="DUF1254"/>
    <property type="match status" value="1"/>
</dbReference>
<dbReference type="InterPro" id="IPR010621">
    <property type="entry name" value="DUF1214"/>
</dbReference>
<evidence type="ECO:0008006" key="5">
    <source>
        <dbReference type="Google" id="ProtNLM"/>
    </source>
</evidence>
<evidence type="ECO:0000259" key="2">
    <source>
        <dbReference type="Pfam" id="PF06863"/>
    </source>
</evidence>
<name>A0A7W4YI91_LEIAQ</name>
<accession>A0A7W4YI91</accession>
<comment type="caution">
    <text evidence="3">The sequence shown here is derived from an EMBL/GenBank/DDBJ whole genome shotgun (WGS) entry which is preliminary data.</text>
</comment>
<protein>
    <recommendedName>
        <fullName evidence="5">DUF1254 domain-containing protein</fullName>
    </recommendedName>
</protein>
<dbReference type="RefSeq" id="WP_021757621.1">
    <property type="nucleotide sequence ID" value="NZ_JACHVP010000001.1"/>
</dbReference>
<dbReference type="EMBL" id="JACHVP010000001">
    <property type="protein sequence ID" value="MBB2966756.1"/>
    <property type="molecule type" value="Genomic_DNA"/>
</dbReference>
<gene>
    <name evidence="3" type="ORF">FHX33_001488</name>
</gene>
<dbReference type="Pfam" id="PF06742">
    <property type="entry name" value="DUF1214"/>
    <property type="match status" value="1"/>
</dbReference>
<dbReference type="InterPro" id="IPR037049">
    <property type="entry name" value="DUF1214_C_sf"/>
</dbReference>
<feature type="domain" description="DUF1214" evidence="1">
    <location>
        <begin position="339"/>
        <end position="446"/>
    </location>
</feature>
<dbReference type="AlphaFoldDB" id="A0A7W4YI91"/>
<dbReference type="PANTHER" id="PTHR36509">
    <property type="entry name" value="BLL3101 PROTEIN"/>
    <property type="match status" value="1"/>
</dbReference>
<dbReference type="InterPro" id="IPR037050">
    <property type="entry name" value="DUF1254_sf"/>
</dbReference>
<reference evidence="3 4" key="1">
    <citation type="submission" date="2020-08" db="EMBL/GenBank/DDBJ databases">
        <title>Sequencing the genomes of 1000 actinobacteria strains.</title>
        <authorList>
            <person name="Klenk H.-P."/>
        </authorList>
    </citation>
    <scope>NUCLEOTIDE SEQUENCE [LARGE SCALE GENOMIC DNA]</scope>
    <source>
        <strain evidence="3 4">DSM 20146</strain>
    </source>
</reference>
<dbReference type="Gene3D" id="2.60.40.1610">
    <property type="entry name" value="Domain of unknown function DUF1254"/>
    <property type="match status" value="1"/>
</dbReference>
<dbReference type="Proteomes" id="UP000538196">
    <property type="component" value="Unassembled WGS sequence"/>
</dbReference>
<dbReference type="PANTHER" id="PTHR36509:SF3">
    <property type="entry name" value="SIGNAL PEPTIDE PROTEIN"/>
    <property type="match status" value="1"/>
</dbReference>
<proteinExistence type="predicted"/>
<dbReference type="Gene3D" id="2.60.120.600">
    <property type="entry name" value="Domain of unknown function DUF1214, C-terminal domain"/>
    <property type="match status" value="1"/>
</dbReference>
<evidence type="ECO:0000313" key="3">
    <source>
        <dbReference type="EMBL" id="MBB2966756.1"/>
    </source>
</evidence>
<evidence type="ECO:0000313" key="4">
    <source>
        <dbReference type="Proteomes" id="UP000538196"/>
    </source>
</evidence>
<feature type="domain" description="DUF1254" evidence="2">
    <location>
        <begin position="70"/>
        <end position="183"/>
    </location>
</feature>
<dbReference type="InterPro" id="IPR010679">
    <property type="entry name" value="DUF1254"/>
</dbReference>
<sequence>MFDESAYVIRGGFPTAEAAALAFDEADLVRALHAYRFFYPTVSFEATWRGNRDGGVVPNEVFPALKGTPKQFVFTPNSDTPYGAVALDLSDGPIVLEVPPGPIMGTFNDLNQLWIMDYGLPGPARAAGGKHVVLPPGWDGEVPDGMYSARSTTNRVLGLIRAMPIGGDMEAADRLMQSVKVYPLEPRVDWPETTWVDLSLLDGADFTPVRWETGLDYWRVLHETLNEEPPNPAYRYEYGELAQLGIARGLPFQPDSRLTGILEKAAVIGHAHLLAQSFADRSPERQVWPGTQWEWAVLQSDNGTFDAPDYTDLYAREKWFYQAQVESPAMFARAPGAGSLYWLGLRDADGEYLYGENAYVLDVPLPVPATLFWSITVYDAETRSEILTDQNAAALRSMYELQDLAGDSVRLHFSPEPPTDPGDASRWIKTKPGVGWFVYFRIYGPEPAAFDGSWRLPDFIRTVSAG</sequence>
<organism evidence="3 4">
    <name type="scientific">Leifsonia aquatica</name>
    <name type="common">Corynebacterium aquaticum</name>
    <dbReference type="NCBI Taxonomy" id="144185"/>
    <lineage>
        <taxon>Bacteria</taxon>
        <taxon>Bacillati</taxon>
        <taxon>Actinomycetota</taxon>
        <taxon>Actinomycetes</taxon>
        <taxon>Micrococcales</taxon>
        <taxon>Microbacteriaceae</taxon>
        <taxon>Leifsonia</taxon>
    </lineage>
</organism>
<evidence type="ECO:0000259" key="1">
    <source>
        <dbReference type="Pfam" id="PF06742"/>
    </source>
</evidence>